<dbReference type="GO" id="GO:0000166">
    <property type="term" value="F:nucleotide binding"/>
    <property type="evidence" value="ECO:0007669"/>
    <property type="project" value="InterPro"/>
</dbReference>
<organism evidence="5 6">
    <name type="scientific">Penicillium chermesinum</name>
    <dbReference type="NCBI Taxonomy" id="63820"/>
    <lineage>
        <taxon>Eukaryota</taxon>
        <taxon>Fungi</taxon>
        <taxon>Dikarya</taxon>
        <taxon>Ascomycota</taxon>
        <taxon>Pezizomycotina</taxon>
        <taxon>Eurotiomycetes</taxon>
        <taxon>Eurotiomycetidae</taxon>
        <taxon>Eurotiales</taxon>
        <taxon>Aspergillaceae</taxon>
        <taxon>Penicillium</taxon>
    </lineage>
</organism>
<dbReference type="RefSeq" id="XP_058326861.1">
    <property type="nucleotide sequence ID" value="XM_058478531.1"/>
</dbReference>
<dbReference type="Pfam" id="PF03874">
    <property type="entry name" value="RNA_pol_Rpb4"/>
    <property type="match status" value="1"/>
</dbReference>
<gene>
    <name evidence="5" type="ORF">N7468_009235</name>
</gene>
<dbReference type="Proteomes" id="UP001150941">
    <property type="component" value="Unassembled WGS sequence"/>
</dbReference>
<dbReference type="FunFam" id="1.20.1250.40:FF:000003">
    <property type="entry name" value="DNA-directed RNA polymerase II subunit rpb4"/>
    <property type="match status" value="1"/>
</dbReference>
<comment type="subcellular location">
    <subcellularLocation>
        <location evidence="1">Nucleus</location>
    </subcellularLocation>
</comment>
<dbReference type="AlphaFoldDB" id="A0A9W9NHR8"/>
<evidence type="ECO:0000256" key="3">
    <source>
        <dbReference type="ARBA" id="ARBA00025724"/>
    </source>
</evidence>
<reference evidence="5" key="1">
    <citation type="submission" date="2022-11" db="EMBL/GenBank/DDBJ databases">
        <authorList>
            <person name="Petersen C."/>
        </authorList>
    </citation>
    <scope>NUCLEOTIDE SEQUENCE</scope>
    <source>
        <strain evidence="5">IBT 19713</strain>
    </source>
</reference>
<proteinExistence type="inferred from homology"/>
<dbReference type="InterPro" id="IPR010997">
    <property type="entry name" value="HRDC-like_sf"/>
</dbReference>
<dbReference type="InterPro" id="IPR006590">
    <property type="entry name" value="RNA_pol_Rpb4/RPC9_core"/>
</dbReference>
<dbReference type="EMBL" id="JAPQKS010000007">
    <property type="protein sequence ID" value="KAJ5220031.1"/>
    <property type="molecule type" value="Genomic_DNA"/>
</dbReference>
<dbReference type="SMART" id="SM00657">
    <property type="entry name" value="RPOL4c"/>
    <property type="match status" value="1"/>
</dbReference>
<keyword evidence="6" id="KW-1185">Reference proteome</keyword>
<dbReference type="GO" id="GO:0005634">
    <property type="term" value="C:nucleus"/>
    <property type="evidence" value="ECO:0007669"/>
    <property type="project" value="UniProtKB-SubCell"/>
</dbReference>
<evidence type="ECO:0000256" key="2">
    <source>
        <dbReference type="ARBA" id="ARBA00023242"/>
    </source>
</evidence>
<dbReference type="SUPFAM" id="SSF47819">
    <property type="entry name" value="HRDC-like"/>
    <property type="match status" value="1"/>
</dbReference>
<feature type="domain" description="RNA polymerase Rpb4/RPC9 core" evidence="4">
    <location>
        <begin position="32"/>
        <end position="150"/>
    </location>
</feature>
<dbReference type="GO" id="GO:0030880">
    <property type="term" value="C:RNA polymerase complex"/>
    <property type="evidence" value="ECO:0007669"/>
    <property type="project" value="InterPro"/>
</dbReference>
<evidence type="ECO:0000313" key="5">
    <source>
        <dbReference type="EMBL" id="KAJ5220031.1"/>
    </source>
</evidence>
<dbReference type="GO" id="GO:0006352">
    <property type="term" value="P:DNA-templated transcription initiation"/>
    <property type="evidence" value="ECO:0007669"/>
    <property type="project" value="InterPro"/>
</dbReference>
<name>A0A9W9NHR8_9EURO</name>
<dbReference type="InterPro" id="IPR005574">
    <property type="entry name" value="Rpb4/RPC9"/>
</dbReference>
<reference evidence="5" key="2">
    <citation type="journal article" date="2023" name="IMA Fungus">
        <title>Comparative genomic study of the Penicillium genus elucidates a diverse pangenome and 15 lateral gene transfer events.</title>
        <authorList>
            <person name="Petersen C."/>
            <person name="Sorensen T."/>
            <person name="Nielsen M.R."/>
            <person name="Sondergaard T.E."/>
            <person name="Sorensen J.L."/>
            <person name="Fitzpatrick D.A."/>
            <person name="Frisvad J.C."/>
            <person name="Nielsen K.L."/>
        </authorList>
    </citation>
    <scope>NUCLEOTIDE SEQUENCE</scope>
    <source>
        <strain evidence="5">IBT 19713</strain>
    </source>
</reference>
<dbReference type="InterPro" id="IPR038324">
    <property type="entry name" value="Rpb4/RPC9_sf"/>
</dbReference>
<comment type="similarity">
    <text evidence="3">Belongs to the eukaryotic RPB4 RNA polymerase subunit family.</text>
</comment>
<evidence type="ECO:0000313" key="6">
    <source>
        <dbReference type="Proteomes" id="UP001150941"/>
    </source>
</evidence>
<keyword evidence="2" id="KW-0539">Nucleus</keyword>
<dbReference type="GeneID" id="83205834"/>
<evidence type="ECO:0000256" key="1">
    <source>
        <dbReference type="ARBA" id="ARBA00004123"/>
    </source>
</evidence>
<comment type="caution">
    <text evidence="5">The sequence shown here is derived from an EMBL/GenBank/DDBJ whole genome shotgun (WGS) entry which is preliminary data.</text>
</comment>
<accession>A0A9W9NHR8</accession>
<sequence>MSIQPPQLPPSTSRPRTVTQGELEAGAVLKLGGDQNTHTLSNSEARLVIHKVLANKRRDGREYEESENLRKTLNYLDTFARFQNEENIKAVERLLSSHTELEMFERSQLGSLCCDNSEEAKSLIPSLQNKISDEALQELLDELTKLRNFAQ</sequence>
<dbReference type="Gene3D" id="1.20.1250.40">
    <property type="match status" value="1"/>
</dbReference>
<dbReference type="InterPro" id="IPR045222">
    <property type="entry name" value="Rpb4-like"/>
</dbReference>
<dbReference type="OrthoDB" id="2186918at2759"/>
<protein>
    <recommendedName>
        <fullName evidence="4">RNA polymerase Rpb4/RPC9 core domain-containing protein</fullName>
    </recommendedName>
</protein>
<dbReference type="PANTHER" id="PTHR21297">
    <property type="entry name" value="DNA-DIRECTED RNA POLYMERASE II"/>
    <property type="match status" value="1"/>
</dbReference>
<evidence type="ECO:0000259" key="4">
    <source>
        <dbReference type="SMART" id="SM00657"/>
    </source>
</evidence>